<sequence>MDDNKEISNPLFYSSDSTRLSQSSGDNPIQGELKDNACSTAISKVGDTWSQRYYDDTIHSYGYERSGPPVVNTIPFSRSLTIFSRRLIQLLSIILGTSSAIAAIWSLFILPLIHSSFSARRALTDQQNERMTLIVKGLQKLKENVLYSRSREASEIERPQSEMSAENVHGGSLSELDLLSASISSYPSMAKDDAHDKFVPLSNLTSLSQSLRKLTSALDSTSTTRSSLISTLESYTSHLHRQLFVARPTSGVGSHKYSIGLGSLSANLRDEGEIKSNGEEWDAVRKEVRAIKGLLLNRRSFASTASKN</sequence>
<feature type="compositionally biased region" description="Polar residues" evidence="1">
    <location>
        <begin position="11"/>
        <end position="27"/>
    </location>
</feature>
<dbReference type="KEGG" id="cdep:91085317"/>
<evidence type="ECO:0000313" key="4">
    <source>
        <dbReference type="Proteomes" id="UP000094043"/>
    </source>
</evidence>
<keyword evidence="2" id="KW-0812">Transmembrane</keyword>
<proteinExistence type="predicted"/>
<evidence type="ECO:0000256" key="1">
    <source>
        <dbReference type="SAM" id="MobiDB-lite"/>
    </source>
</evidence>
<reference evidence="3" key="3">
    <citation type="submission" date="2024-01" db="EMBL/GenBank/DDBJ databases">
        <authorList>
            <person name="Coelho M.A."/>
            <person name="David-Palma M."/>
            <person name="Shea T."/>
            <person name="Sun S."/>
            <person name="Cuomo C.A."/>
            <person name="Heitman J."/>
        </authorList>
    </citation>
    <scope>NUCLEOTIDE SEQUENCE</scope>
    <source>
        <strain evidence="3">CBS 7841</strain>
    </source>
</reference>
<feature type="region of interest" description="Disordered" evidence="1">
    <location>
        <begin position="1"/>
        <end position="32"/>
    </location>
</feature>
<organism evidence="3 4">
    <name type="scientific">Cryptococcus depauperatus CBS 7841</name>
    <dbReference type="NCBI Taxonomy" id="1295531"/>
    <lineage>
        <taxon>Eukaryota</taxon>
        <taxon>Fungi</taxon>
        <taxon>Dikarya</taxon>
        <taxon>Basidiomycota</taxon>
        <taxon>Agaricomycotina</taxon>
        <taxon>Tremellomycetes</taxon>
        <taxon>Tremellales</taxon>
        <taxon>Cryptococcaceae</taxon>
        <taxon>Cryptococcus</taxon>
    </lineage>
</organism>
<dbReference type="OrthoDB" id="441517at2759"/>
<accession>A0A1E3IKR4</accession>
<feature type="transmembrane region" description="Helical" evidence="2">
    <location>
        <begin position="87"/>
        <end position="113"/>
    </location>
</feature>
<evidence type="ECO:0000256" key="2">
    <source>
        <dbReference type="SAM" id="Phobius"/>
    </source>
</evidence>
<reference evidence="3" key="2">
    <citation type="journal article" date="2022" name="Elife">
        <title>Obligate sexual reproduction of a homothallic fungus closely related to the Cryptococcus pathogenic species complex.</title>
        <authorList>
            <person name="Passer A.R."/>
            <person name="Clancey S.A."/>
            <person name="Shea T."/>
            <person name="David-Palma M."/>
            <person name="Averette A.F."/>
            <person name="Boekhout T."/>
            <person name="Porcel B.M."/>
            <person name="Nowrousian M."/>
            <person name="Cuomo C.A."/>
            <person name="Sun S."/>
            <person name="Heitman J."/>
            <person name="Coelho M.A."/>
        </authorList>
    </citation>
    <scope>NUCLEOTIDE SEQUENCE</scope>
    <source>
        <strain evidence="3">CBS 7841</strain>
    </source>
</reference>
<protein>
    <submittedName>
        <fullName evidence="3">Uncharacterized protein</fullName>
    </submittedName>
</protein>
<dbReference type="EMBL" id="CP143784">
    <property type="protein sequence ID" value="WVN85946.1"/>
    <property type="molecule type" value="Genomic_DNA"/>
</dbReference>
<dbReference type="VEuPathDB" id="FungiDB:L203_02432"/>
<keyword evidence="4" id="KW-1185">Reference proteome</keyword>
<reference evidence="3" key="1">
    <citation type="submission" date="2016-06" db="EMBL/GenBank/DDBJ databases">
        <authorList>
            <person name="Cuomo C."/>
            <person name="Litvintseva A."/>
            <person name="Heitman J."/>
            <person name="Chen Y."/>
            <person name="Sun S."/>
            <person name="Springer D."/>
            <person name="Dromer F."/>
            <person name="Young S."/>
            <person name="Zeng Q."/>
            <person name="Chapman S."/>
            <person name="Gujja S."/>
            <person name="Saif S."/>
            <person name="Birren B."/>
        </authorList>
    </citation>
    <scope>NUCLEOTIDE SEQUENCE</scope>
    <source>
        <strain evidence="3">CBS 7841</strain>
    </source>
</reference>
<dbReference type="AlphaFoldDB" id="A0A1E3IKR4"/>
<name>A0A1E3IKR4_9TREE</name>
<gene>
    <name evidence="3" type="ORF">L203_101103</name>
</gene>
<keyword evidence="2" id="KW-0472">Membrane</keyword>
<dbReference type="GeneID" id="91085317"/>
<dbReference type="Proteomes" id="UP000094043">
    <property type="component" value="Chromosome 1"/>
</dbReference>
<dbReference type="RefSeq" id="XP_066066646.1">
    <property type="nucleotide sequence ID" value="XM_066210549.1"/>
</dbReference>
<evidence type="ECO:0000313" key="3">
    <source>
        <dbReference type="EMBL" id="WVN85946.1"/>
    </source>
</evidence>
<keyword evidence="2" id="KW-1133">Transmembrane helix</keyword>